<accession>A0A081N7N2</accession>
<feature type="chain" id="PRO_5001760602" description="Imelysin-like domain-containing protein" evidence="1">
    <location>
        <begin position="32"/>
        <end position="228"/>
    </location>
</feature>
<dbReference type="EMBL" id="JOKG01000002">
    <property type="protein sequence ID" value="KEQ14455.1"/>
    <property type="molecule type" value="Genomic_DNA"/>
</dbReference>
<protein>
    <recommendedName>
        <fullName evidence="4">Imelysin-like domain-containing protein</fullName>
    </recommendedName>
</protein>
<dbReference type="AlphaFoldDB" id="A0A081N7N2"/>
<comment type="caution">
    <text evidence="2">The sequence shown here is derived from an EMBL/GenBank/DDBJ whole genome shotgun (WGS) entry which is preliminary data.</text>
</comment>
<organism evidence="2 3">
    <name type="scientific">Endozoicomonas montiporae</name>
    <dbReference type="NCBI Taxonomy" id="1027273"/>
    <lineage>
        <taxon>Bacteria</taxon>
        <taxon>Pseudomonadati</taxon>
        <taxon>Pseudomonadota</taxon>
        <taxon>Gammaproteobacteria</taxon>
        <taxon>Oceanospirillales</taxon>
        <taxon>Endozoicomonadaceae</taxon>
        <taxon>Endozoicomonas</taxon>
    </lineage>
</organism>
<dbReference type="RefSeq" id="WP_034874318.1">
    <property type="nucleotide sequence ID" value="NZ_JOKG01000002.1"/>
</dbReference>
<dbReference type="Proteomes" id="UP000028006">
    <property type="component" value="Unassembled WGS sequence"/>
</dbReference>
<proteinExistence type="predicted"/>
<feature type="signal peptide" evidence="1">
    <location>
        <begin position="1"/>
        <end position="31"/>
    </location>
</feature>
<reference evidence="2 3" key="1">
    <citation type="submission" date="2014-06" db="EMBL/GenBank/DDBJ databases">
        <title>Whole Genome Sequences of Three Symbiotic Endozoicomonas Bacteria.</title>
        <authorList>
            <person name="Neave M.J."/>
            <person name="Apprill A."/>
            <person name="Voolstra C.R."/>
        </authorList>
    </citation>
    <scope>NUCLEOTIDE SEQUENCE [LARGE SCALE GENOMIC DNA]</scope>
    <source>
        <strain evidence="2 3">LMG 24815</strain>
    </source>
</reference>
<evidence type="ECO:0000313" key="2">
    <source>
        <dbReference type="EMBL" id="KEQ14455.1"/>
    </source>
</evidence>
<keyword evidence="1" id="KW-0732">Signal</keyword>
<sequence length="228" mass="26110">MKVPSKANAVIFAANMVCSFYLLLFPCPTMAAPELSDEVKMLYHKLTTEVFLGLDQVISKVLKEKAQPPLAESKSYKDLSTLTTTCYKEWHQYVSQISNTPLPEAARITHSALKPAWFDLLPGRDFINKPPENWKESDEHLIITRFLQLLGRAISNNDALEPVEVHLRKLFSCDEDECKQIAHTKAAYSDVFDTELFMRFYSECIETPSIKSMQLNQICVSFSRKFVY</sequence>
<evidence type="ECO:0008006" key="4">
    <source>
        <dbReference type="Google" id="ProtNLM"/>
    </source>
</evidence>
<evidence type="ECO:0000313" key="3">
    <source>
        <dbReference type="Proteomes" id="UP000028006"/>
    </source>
</evidence>
<name>A0A081N7N2_9GAMM</name>
<keyword evidence="3" id="KW-1185">Reference proteome</keyword>
<gene>
    <name evidence="2" type="ORF">GZ77_08815</name>
</gene>
<evidence type="ECO:0000256" key="1">
    <source>
        <dbReference type="SAM" id="SignalP"/>
    </source>
</evidence>